<accession>A0ABV7YUW5</accession>
<dbReference type="EMBL" id="JBHRYQ010000001">
    <property type="protein sequence ID" value="MFC3809856.1"/>
    <property type="molecule type" value="Genomic_DNA"/>
</dbReference>
<organism evidence="1 2">
    <name type="scientific">Lacihabitans lacunae</name>
    <dbReference type="NCBI Taxonomy" id="1028214"/>
    <lineage>
        <taxon>Bacteria</taxon>
        <taxon>Pseudomonadati</taxon>
        <taxon>Bacteroidota</taxon>
        <taxon>Cytophagia</taxon>
        <taxon>Cytophagales</taxon>
        <taxon>Leadbetterellaceae</taxon>
        <taxon>Lacihabitans</taxon>
    </lineage>
</organism>
<protein>
    <submittedName>
        <fullName evidence="1">WbqC family protein</fullName>
    </submittedName>
</protein>
<gene>
    <name evidence="1" type="ORF">ACFOOI_04240</name>
</gene>
<evidence type="ECO:0000313" key="2">
    <source>
        <dbReference type="Proteomes" id="UP001595616"/>
    </source>
</evidence>
<proteinExistence type="predicted"/>
<dbReference type="Pfam" id="PF08889">
    <property type="entry name" value="WbqC"/>
    <property type="match status" value="2"/>
</dbReference>
<keyword evidence="2" id="KW-1185">Reference proteome</keyword>
<dbReference type="RefSeq" id="WP_379835446.1">
    <property type="nucleotide sequence ID" value="NZ_JBHRYQ010000001.1"/>
</dbReference>
<dbReference type="InterPro" id="IPR014985">
    <property type="entry name" value="WbqC"/>
</dbReference>
<reference evidence="2" key="1">
    <citation type="journal article" date="2019" name="Int. J. Syst. Evol. Microbiol.">
        <title>The Global Catalogue of Microorganisms (GCM) 10K type strain sequencing project: providing services to taxonomists for standard genome sequencing and annotation.</title>
        <authorList>
            <consortium name="The Broad Institute Genomics Platform"/>
            <consortium name="The Broad Institute Genome Sequencing Center for Infectious Disease"/>
            <person name="Wu L."/>
            <person name="Ma J."/>
        </authorList>
    </citation>
    <scope>NUCLEOTIDE SEQUENCE [LARGE SCALE GENOMIC DNA]</scope>
    <source>
        <strain evidence="2">CECT 7956</strain>
    </source>
</reference>
<comment type="caution">
    <text evidence="1">The sequence shown here is derived from an EMBL/GenBank/DDBJ whole genome shotgun (WGS) entry which is preliminary data.</text>
</comment>
<evidence type="ECO:0000313" key="1">
    <source>
        <dbReference type="EMBL" id="MFC3809856.1"/>
    </source>
</evidence>
<sequence>MIFSSNFLPCLAYMISILKENQINIWKNEPFRKQTYKTRAYILGPHKVETLNVPVKKPRNNCPLDEVLIDYSENWQVKNWRTIETAYKNSPYFEYYDYLIKPLFDSKIERLLDLNSLSMSICLKILKLDKTICPLEFSYFENKNQFISFNAKNREEDVINYQGVSYYQNFGSKFEKNLSIIDLIFCKGPESLSILNNSLAASEML</sequence>
<dbReference type="Proteomes" id="UP001595616">
    <property type="component" value="Unassembled WGS sequence"/>
</dbReference>
<name>A0ABV7YUW5_9BACT</name>